<dbReference type="InterPro" id="IPR014030">
    <property type="entry name" value="Ketoacyl_synth_N"/>
</dbReference>
<dbReference type="SUPFAM" id="SSF52151">
    <property type="entry name" value="FabD/lysophospholipase-like"/>
    <property type="match status" value="1"/>
</dbReference>
<sequence length="2100" mass="226882">MQPTARDILLFGDQADAPVPMIRRVVEKGRQSKNLELFLQGAIDNVQIEVAKLTPAERETVGSFQSVQDLTLPLLNDTDRYGIARMVVVFIARIGELILHAESNPTLLSGTTPVVCLGICGGLLPAAVAAVATNVSQLVEVGSYLAGINCRVAAAISRRSVQIEDDTAGSWAFSALGGVVPQLPSILDKFHREQAIPRHRRAYIAVSTPTWATVFGPPSVLTKLFETSETLRTSETQLIPAFGAVHAGHLAAPDYADLIPEHALLSKPVKPNFKLISGSKYMPYPATTLAQLLPQTMADIFQNSTNPSRVFEVGSSFLQKPSPINKAEICLYMLGATSYLILLRRHLQTLNFPVSLKTSPPSPGPLPTLRSGSQSVAIVGMSGKFPSLSPTSSDDLDTLFDTVLLRGIELHRPIPNTRFDPDSYLDPSAKSPWSITTPFGAFLENPGKFDYKFFNVSPREAMQMDPGQRLLMHAVYEALEDAGVTNDGTLATDPRRIGTYVGDASDDWRELQMVQPSGVDKYTLQGTQRSFTPGRINHHFRWSGTTFSVDSACGSSASAVGLAYRGLVERDIDTAIAGGSNIIATPFWQSVLSKGGFLSPTGGSKTFREDADGYCRGEAIGAVVMKRLEDAVRDGDNIVAVIRGYARNHSGEAVSITRPEVGAQERVYRTLLHQTGLAAADISYVEMHGTGTTAGDEAELTSVGNVLARKGERDAGEKLLVGAIKANLGHSEAASGISSIMKAAMMFRKGVVPPQPGIPAKLAKYAALENSEIYIPGEVVPYTRESLGGKKRTLMVSNFDAAGGNSCFILEEPPAPFGGKDKGSDPRSHHVVTVSGHSPVALQGNKERLLEFLKTAGQEVSLADLAYTTTARRMHHSFRSAFAGATVQDVVDGLSKDLAKASTGVAKALVGSQKSSKVVFTFTGQGAHYAGMGASLYKAYPAFRTSIATLQRICASHGFPAFTHIIANPESAVDKATTAQVHLALVALQIALVDLYATWGVAPDVVLGHSIGEYAALYAAGILSATDALYLIGKRALLVQETCESDTHGMLSISASPEQVASILSDKTIASMSEVACHNSPGMMVLSGKRDKLQHVETVLQEQKIKTKMLDVKFAMHSAQMDGVLPGLKKAAEGVRFAKSPKEGVKLISTLLGREIQHSEVGPKYLVRHTREPVRFEQAVQHAVDKGLIDPATAVWLEIGPAPVCLGLARANPAAELSSERALASLKKGEDDWKAVAAVLATWYRSGRTVRWREFHGDFVTSHQVSMVYGMPKYAWETRDFWMPYTHHTAFAGGETRMLKPAEISTCLHTLVSKDENSATFTTSLTQSSLAKMISGHKLSGITVCPAGVFSDMALTAARYLLTNGASISPDASYPRLSVLETQIDHPIVPKPDIEQVLQTSITRTSHNTFAVDISEASNPSVITTKCTVVMQNPTAFINDKQARLSTILPRIHSLRQSASMGQVNRFQQNMFYKLFNNVMDYTSLYFGVREAIVSEDFATALATVALPVSNLTPADPDLAGSTTLSPYWMDALGHLAGFLLNGNPFPSTLSPSGKQQDFVYIGTQMERMEVDARDFKHGIKYLSYAHVEPEDKNKGDVWIGNVYLLDERAEQIVGFYEGLRFRRMTRGTLHRILGAPPPATASVPKSNGVGVTEHVPAPAPASAVKAKVNGTHPVSVAPVVKQKSIYSVLVEKLIDETGMEEGDLSPSTFFSEIGVESLMSLSILAAVKADTGVELNAAFLMEFPTLEDAQRELRKYEAARNPSPQSQLEQELPEPSTNGHSTPNNETTTPADGYSTPASSVADAAEDTTPVRECNTILMQGPPFIAPSSPNTTFSPPLFLIADGAGSGAAYIHLPKISATQTVYAIESPYVSDPQNFLPSSAPFPILVQSYLNAIRSKQPHGPYMLGGWSAGGVFSYEVARQLLNAGERVLSLIIVDITAPRIEDASKFLPPTMEIIDKIGMLSGIERNFEGGQTEREKKEEERLKRHMLATVTVFSQLDAGGMKMDGDKKPDVTWVVWARKDVLPKSVLDGDEMKGLGTWFYPTSHVEVGDYGWADLLGYDAADKLRIRQIEGDHFSIMTVPEVNQLGNILKEAVEAT</sequence>
<dbReference type="InterPro" id="IPR016036">
    <property type="entry name" value="Malonyl_transacylase_ACP-bd"/>
</dbReference>
<dbReference type="Gene3D" id="3.10.129.110">
    <property type="entry name" value="Polyketide synthase dehydratase"/>
    <property type="match status" value="1"/>
</dbReference>
<dbReference type="InterPro" id="IPR001031">
    <property type="entry name" value="Thioesterase"/>
</dbReference>
<evidence type="ECO:0000313" key="10">
    <source>
        <dbReference type="Proteomes" id="UP001301769"/>
    </source>
</evidence>
<dbReference type="Pfam" id="PF02801">
    <property type="entry name" value="Ketoacyl-synt_C"/>
    <property type="match status" value="1"/>
</dbReference>
<dbReference type="Pfam" id="PF16073">
    <property type="entry name" value="SAT"/>
    <property type="match status" value="1"/>
</dbReference>
<feature type="domain" description="Carrier" evidence="6">
    <location>
        <begin position="1681"/>
        <end position="1758"/>
    </location>
</feature>
<dbReference type="SUPFAM" id="SSF53474">
    <property type="entry name" value="alpha/beta-Hydrolases"/>
    <property type="match status" value="1"/>
</dbReference>
<feature type="region of interest" description="C-terminal hotdog fold" evidence="4">
    <location>
        <begin position="1463"/>
        <end position="1631"/>
    </location>
</feature>
<dbReference type="InterPro" id="IPR009081">
    <property type="entry name" value="PP-bd_ACP"/>
</dbReference>
<dbReference type="InterPro" id="IPR032088">
    <property type="entry name" value="SAT"/>
</dbReference>
<dbReference type="CDD" id="cd00833">
    <property type="entry name" value="PKS"/>
    <property type="match status" value="1"/>
</dbReference>
<evidence type="ECO:0000256" key="3">
    <source>
        <dbReference type="ARBA" id="ARBA00022679"/>
    </source>
</evidence>
<dbReference type="SUPFAM" id="SSF53901">
    <property type="entry name" value="Thiolase-like"/>
    <property type="match status" value="1"/>
</dbReference>
<comment type="caution">
    <text evidence="9">The sequence shown here is derived from an EMBL/GenBank/DDBJ whole genome shotgun (WGS) entry which is preliminary data.</text>
</comment>
<dbReference type="PANTHER" id="PTHR43775">
    <property type="entry name" value="FATTY ACID SYNTHASE"/>
    <property type="match status" value="1"/>
</dbReference>
<dbReference type="SUPFAM" id="SSF55048">
    <property type="entry name" value="Probable ACP-binding domain of malonyl-CoA ACP transacylase"/>
    <property type="match status" value="1"/>
</dbReference>
<evidence type="ECO:0000313" key="9">
    <source>
        <dbReference type="EMBL" id="KAK4210231.1"/>
    </source>
</evidence>
<dbReference type="GO" id="GO:0004312">
    <property type="term" value="F:fatty acid synthase activity"/>
    <property type="evidence" value="ECO:0007669"/>
    <property type="project" value="TreeGrafter"/>
</dbReference>
<dbReference type="PROSITE" id="PS52019">
    <property type="entry name" value="PKS_MFAS_DH"/>
    <property type="match status" value="1"/>
</dbReference>
<dbReference type="Pfam" id="PF00550">
    <property type="entry name" value="PP-binding"/>
    <property type="match status" value="1"/>
</dbReference>
<dbReference type="InterPro" id="IPR020841">
    <property type="entry name" value="PKS_Beta-ketoAc_synthase_dom"/>
</dbReference>
<dbReference type="InterPro" id="IPR049900">
    <property type="entry name" value="PKS_mFAS_DH"/>
</dbReference>
<dbReference type="InterPro" id="IPR029058">
    <property type="entry name" value="AB_hydrolase_fold"/>
</dbReference>
<keyword evidence="2" id="KW-0597">Phosphoprotein</keyword>
<dbReference type="SMART" id="SM00827">
    <property type="entry name" value="PKS_AT"/>
    <property type="match status" value="1"/>
</dbReference>
<dbReference type="Gene3D" id="3.40.366.10">
    <property type="entry name" value="Malonyl-Coenzyme A Acyl Carrier Protein, domain 2"/>
    <property type="match status" value="1"/>
</dbReference>
<dbReference type="InterPro" id="IPR016035">
    <property type="entry name" value="Acyl_Trfase/lysoPLipase"/>
</dbReference>
<dbReference type="GO" id="GO:0044550">
    <property type="term" value="P:secondary metabolite biosynthetic process"/>
    <property type="evidence" value="ECO:0007669"/>
    <property type="project" value="TreeGrafter"/>
</dbReference>
<dbReference type="InterPro" id="IPR050091">
    <property type="entry name" value="PKS_NRPS_Biosynth_Enz"/>
</dbReference>
<feature type="domain" description="PKS/mFAS DH" evidence="8">
    <location>
        <begin position="1301"/>
        <end position="1631"/>
    </location>
</feature>
<feature type="region of interest" description="N-terminal hotdog fold" evidence="4">
    <location>
        <begin position="1301"/>
        <end position="1443"/>
    </location>
</feature>
<dbReference type="InterPro" id="IPR036736">
    <property type="entry name" value="ACP-like_sf"/>
</dbReference>
<protein>
    <recommendedName>
        <fullName evidence="11">Polyketide synthase</fullName>
    </recommendedName>
</protein>
<evidence type="ECO:0008006" key="11">
    <source>
        <dbReference type="Google" id="ProtNLM"/>
    </source>
</evidence>
<dbReference type="Gene3D" id="3.30.70.3290">
    <property type="match status" value="1"/>
</dbReference>
<dbReference type="NCBIfam" id="TIGR04532">
    <property type="entry name" value="PT_fungal_PKS"/>
    <property type="match status" value="1"/>
</dbReference>
<dbReference type="Gene3D" id="3.40.50.1820">
    <property type="entry name" value="alpha/beta hydrolase"/>
    <property type="match status" value="1"/>
</dbReference>
<evidence type="ECO:0000256" key="2">
    <source>
        <dbReference type="ARBA" id="ARBA00022553"/>
    </source>
</evidence>
<keyword evidence="3" id="KW-0808">Transferase</keyword>
<accession>A0AAN7B2E8</accession>
<evidence type="ECO:0000259" key="6">
    <source>
        <dbReference type="PROSITE" id="PS50075"/>
    </source>
</evidence>
<evidence type="ECO:0000259" key="7">
    <source>
        <dbReference type="PROSITE" id="PS52004"/>
    </source>
</evidence>
<organism evidence="9 10">
    <name type="scientific">Rhypophila decipiens</name>
    <dbReference type="NCBI Taxonomy" id="261697"/>
    <lineage>
        <taxon>Eukaryota</taxon>
        <taxon>Fungi</taxon>
        <taxon>Dikarya</taxon>
        <taxon>Ascomycota</taxon>
        <taxon>Pezizomycotina</taxon>
        <taxon>Sordariomycetes</taxon>
        <taxon>Sordariomycetidae</taxon>
        <taxon>Sordariales</taxon>
        <taxon>Naviculisporaceae</taxon>
        <taxon>Rhypophila</taxon>
    </lineage>
</organism>
<reference evidence="9" key="1">
    <citation type="journal article" date="2023" name="Mol. Phylogenet. Evol.">
        <title>Genome-scale phylogeny and comparative genomics of the fungal order Sordariales.</title>
        <authorList>
            <person name="Hensen N."/>
            <person name="Bonometti L."/>
            <person name="Westerberg I."/>
            <person name="Brannstrom I.O."/>
            <person name="Guillou S."/>
            <person name="Cros-Aarteil S."/>
            <person name="Calhoun S."/>
            <person name="Haridas S."/>
            <person name="Kuo A."/>
            <person name="Mondo S."/>
            <person name="Pangilinan J."/>
            <person name="Riley R."/>
            <person name="LaButti K."/>
            <person name="Andreopoulos B."/>
            <person name="Lipzen A."/>
            <person name="Chen C."/>
            <person name="Yan M."/>
            <person name="Daum C."/>
            <person name="Ng V."/>
            <person name="Clum A."/>
            <person name="Steindorff A."/>
            <person name="Ohm R.A."/>
            <person name="Martin F."/>
            <person name="Silar P."/>
            <person name="Natvig D.O."/>
            <person name="Lalanne C."/>
            <person name="Gautier V."/>
            <person name="Ament-Velasquez S.L."/>
            <person name="Kruys A."/>
            <person name="Hutchinson M.I."/>
            <person name="Powell A.J."/>
            <person name="Barry K."/>
            <person name="Miller A.N."/>
            <person name="Grigoriev I.V."/>
            <person name="Debuchy R."/>
            <person name="Gladieux P."/>
            <person name="Hiltunen Thoren M."/>
            <person name="Johannesson H."/>
        </authorList>
    </citation>
    <scope>NUCLEOTIDE SEQUENCE</scope>
    <source>
        <strain evidence="9">PSN293</strain>
    </source>
</reference>
<dbReference type="InterPro" id="IPR014031">
    <property type="entry name" value="Ketoacyl_synth_C"/>
</dbReference>
<dbReference type="PANTHER" id="PTHR43775:SF37">
    <property type="entry name" value="SI:DKEY-61P9.11"/>
    <property type="match status" value="1"/>
</dbReference>
<evidence type="ECO:0000256" key="5">
    <source>
        <dbReference type="SAM" id="MobiDB-lite"/>
    </source>
</evidence>
<dbReference type="Pfam" id="PF00109">
    <property type="entry name" value="ketoacyl-synt"/>
    <property type="match status" value="1"/>
</dbReference>
<dbReference type="SUPFAM" id="SSF47336">
    <property type="entry name" value="ACP-like"/>
    <property type="match status" value="1"/>
</dbReference>
<dbReference type="InterPro" id="IPR042104">
    <property type="entry name" value="PKS_dehydratase_sf"/>
</dbReference>
<dbReference type="Gene3D" id="1.10.1200.10">
    <property type="entry name" value="ACP-like"/>
    <property type="match status" value="1"/>
</dbReference>
<feature type="active site" description="Proton acceptor; for dehydratase activity" evidence="4">
    <location>
        <position position="1337"/>
    </location>
</feature>
<evidence type="ECO:0000259" key="8">
    <source>
        <dbReference type="PROSITE" id="PS52019"/>
    </source>
</evidence>
<evidence type="ECO:0000256" key="4">
    <source>
        <dbReference type="PROSITE-ProRule" id="PRU01363"/>
    </source>
</evidence>
<dbReference type="InterPro" id="IPR016039">
    <property type="entry name" value="Thiolase-like"/>
</dbReference>
<name>A0AAN7B2E8_9PEZI</name>
<dbReference type="Proteomes" id="UP001301769">
    <property type="component" value="Unassembled WGS sequence"/>
</dbReference>
<feature type="active site" description="Proton donor; for dehydratase activity" evidence="4">
    <location>
        <position position="1531"/>
    </location>
</feature>
<dbReference type="InterPro" id="IPR014043">
    <property type="entry name" value="Acyl_transferase_dom"/>
</dbReference>
<dbReference type="InterPro" id="IPR030918">
    <property type="entry name" value="PT_fungal_PKS"/>
</dbReference>
<dbReference type="Pfam" id="PF00698">
    <property type="entry name" value="Acyl_transf_1"/>
    <property type="match status" value="1"/>
</dbReference>
<gene>
    <name evidence="9" type="ORF">QBC37DRAFT_475137</name>
</gene>
<dbReference type="EMBL" id="MU858181">
    <property type="protein sequence ID" value="KAK4210231.1"/>
    <property type="molecule type" value="Genomic_DNA"/>
</dbReference>
<feature type="compositionally biased region" description="Polar residues" evidence="5">
    <location>
        <begin position="1763"/>
        <end position="1791"/>
    </location>
</feature>
<keyword evidence="1" id="KW-0596">Phosphopantetheine</keyword>
<feature type="domain" description="Ketosynthase family 3 (KS3)" evidence="7">
    <location>
        <begin position="373"/>
        <end position="812"/>
    </location>
</feature>
<evidence type="ECO:0000256" key="1">
    <source>
        <dbReference type="ARBA" id="ARBA00022450"/>
    </source>
</evidence>
<dbReference type="Pfam" id="PF22621">
    <property type="entry name" value="CurL-like_PKS_C"/>
    <property type="match status" value="1"/>
</dbReference>
<dbReference type="PROSITE" id="PS50075">
    <property type="entry name" value="CARRIER"/>
    <property type="match status" value="1"/>
</dbReference>
<keyword evidence="10" id="KW-1185">Reference proteome</keyword>
<dbReference type="PROSITE" id="PS52004">
    <property type="entry name" value="KS3_2"/>
    <property type="match status" value="1"/>
</dbReference>
<dbReference type="GO" id="GO:0006633">
    <property type="term" value="P:fatty acid biosynthetic process"/>
    <property type="evidence" value="ECO:0007669"/>
    <property type="project" value="TreeGrafter"/>
</dbReference>
<proteinExistence type="predicted"/>
<feature type="region of interest" description="Disordered" evidence="5">
    <location>
        <begin position="1758"/>
        <end position="1808"/>
    </location>
</feature>
<dbReference type="Gene3D" id="3.40.47.10">
    <property type="match status" value="1"/>
</dbReference>
<dbReference type="SMART" id="SM00825">
    <property type="entry name" value="PKS_KS"/>
    <property type="match status" value="1"/>
</dbReference>
<reference evidence="9" key="2">
    <citation type="submission" date="2023-05" db="EMBL/GenBank/DDBJ databases">
        <authorList>
            <consortium name="Lawrence Berkeley National Laboratory"/>
            <person name="Steindorff A."/>
            <person name="Hensen N."/>
            <person name="Bonometti L."/>
            <person name="Westerberg I."/>
            <person name="Brannstrom I.O."/>
            <person name="Guillou S."/>
            <person name="Cros-Aarteil S."/>
            <person name="Calhoun S."/>
            <person name="Haridas S."/>
            <person name="Kuo A."/>
            <person name="Mondo S."/>
            <person name="Pangilinan J."/>
            <person name="Riley R."/>
            <person name="Labutti K."/>
            <person name="Andreopoulos B."/>
            <person name="Lipzen A."/>
            <person name="Chen C."/>
            <person name="Yanf M."/>
            <person name="Daum C."/>
            <person name="Ng V."/>
            <person name="Clum A."/>
            <person name="Ohm R."/>
            <person name="Martin F."/>
            <person name="Silar P."/>
            <person name="Natvig D."/>
            <person name="Lalanne C."/>
            <person name="Gautier V."/>
            <person name="Ament-Velasquez S.L."/>
            <person name="Kruys A."/>
            <person name="Hutchinson M.I."/>
            <person name="Powell A.J."/>
            <person name="Barry K."/>
            <person name="Miller A.N."/>
            <person name="Grigoriev I.V."/>
            <person name="Debuchy R."/>
            <person name="Gladieux P."/>
            <person name="Thoren M.H."/>
            <person name="Johannesson H."/>
        </authorList>
    </citation>
    <scope>NUCLEOTIDE SEQUENCE</scope>
    <source>
        <strain evidence="9">PSN293</strain>
    </source>
</reference>
<dbReference type="InterPro" id="IPR001227">
    <property type="entry name" value="Ac_transferase_dom_sf"/>
</dbReference>
<dbReference type="Pfam" id="PF00975">
    <property type="entry name" value="Thioesterase"/>
    <property type="match status" value="1"/>
</dbReference>